<evidence type="ECO:0000256" key="2">
    <source>
        <dbReference type="SAM" id="SignalP"/>
    </source>
</evidence>
<evidence type="ECO:0000256" key="1">
    <source>
        <dbReference type="SAM" id="Phobius"/>
    </source>
</evidence>
<dbReference type="EMBL" id="JAUSRB010000002">
    <property type="protein sequence ID" value="MDP9865063.1"/>
    <property type="molecule type" value="Genomic_DNA"/>
</dbReference>
<keyword evidence="4" id="KW-1185">Reference proteome</keyword>
<feature type="chain" id="PRO_5045999026" evidence="2">
    <location>
        <begin position="21"/>
        <end position="327"/>
    </location>
</feature>
<evidence type="ECO:0000313" key="3">
    <source>
        <dbReference type="EMBL" id="MDP9865063.1"/>
    </source>
</evidence>
<feature type="signal peptide" evidence="2">
    <location>
        <begin position="1"/>
        <end position="20"/>
    </location>
</feature>
<accession>A0ABT9R736</accession>
<name>A0ABT9R736_9ACTN</name>
<keyword evidence="1" id="KW-0472">Membrane</keyword>
<organism evidence="3 4">
    <name type="scientific">Streptosporangium brasiliense</name>
    <dbReference type="NCBI Taxonomy" id="47480"/>
    <lineage>
        <taxon>Bacteria</taxon>
        <taxon>Bacillati</taxon>
        <taxon>Actinomycetota</taxon>
        <taxon>Actinomycetes</taxon>
        <taxon>Streptosporangiales</taxon>
        <taxon>Streptosporangiaceae</taxon>
        <taxon>Streptosporangium</taxon>
    </lineage>
</organism>
<dbReference type="Proteomes" id="UP001230426">
    <property type="component" value="Unassembled WGS sequence"/>
</dbReference>
<dbReference type="RefSeq" id="WP_306863859.1">
    <property type="nucleotide sequence ID" value="NZ_JAUSRB010000002.1"/>
</dbReference>
<reference evidence="3 4" key="1">
    <citation type="submission" date="2023-07" db="EMBL/GenBank/DDBJ databases">
        <title>Sequencing the genomes of 1000 actinobacteria strains.</title>
        <authorList>
            <person name="Klenk H.-P."/>
        </authorList>
    </citation>
    <scope>NUCLEOTIDE SEQUENCE [LARGE SCALE GENOMIC DNA]</scope>
    <source>
        <strain evidence="3 4">DSM 44109</strain>
    </source>
</reference>
<gene>
    <name evidence="3" type="ORF">J2S55_004329</name>
</gene>
<keyword evidence="1" id="KW-1133">Transmembrane helix</keyword>
<keyword evidence="2" id="KW-0732">Signal</keyword>
<evidence type="ECO:0000313" key="4">
    <source>
        <dbReference type="Proteomes" id="UP001230426"/>
    </source>
</evidence>
<sequence>MEFVLFVIAFALAVAVNATAAAVRHEHRRVRSVAANHHGGQFSPYELAYLSGGPLRVVNTALGLLARGGAVRVSRGGQVSLVVGALPSPEPIEQAVLDALRARGNSCPAGELRRTVADGQAMSGLRYRLLGMGLLVPDGSLAGAGRLLNRLLLLTVFAAVFEVGAVLSVSDWGFFGVAAVVIGTVAWMSGLVSYLRQKQALRGVLSKAGHDVLGSARKVHVRGARPATPDLAFAVGVPVALYGLGELGDPGLEEELKRGQAQGSAGCAGGSCGGGSSSSGDASYGGGGDFGSGGWGSGGGDSGGGDSGGGSSCGGGCGGGCGGCGGG</sequence>
<proteinExistence type="predicted"/>
<protein>
    <submittedName>
        <fullName evidence="3">Uncharacterized protein (TIGR04222 family)</fullName>
    </submittedName>
</protein>
<keyword evidence="1" id="KW-0812">Transmembrane</keyword>
<dbReference type="NCBIfam" id="TIGR04222">
    <property type="entry name" value="near_uncomplex"/>
    <property type="match status" value="1"/>
</dbReference>
<dbReference type="InterPro" id="IPR026467">
    <property type="entry name" value="Ser/Gly_Cys_C_dom"/>
</dbReference>
<comment type="caution">
    <text evidence="3">The sequence shown here is derived from an EMBL/GenBank/DDBJ whole genome shotgun (WGS) entry which is preliminary data.</text>
</comment>
<feature type="transmembrane region" description="Helical" evidence="1">
    <location>
        <begin position="175"/>
        <end position="195"/>
    </location>
</feature>
<feature type="transmembrane region" description="Helical" evidence="1">
    <location>
        <begin position="151"/>
        <end position="169"/>
    </location>
</feature>